<proteinExistence type="inferred from homology"/>
<comment type="similarity">
    <text evidence="1">Belongs to the CbxX/CfxQ family.</text>
</comment>
<feature type="compositionally biased region" description="Polar residues" evidence="4">
    <location>
        <begin position="99"/>
        <end position="110"/>
    </location>
</feature>
<dbReference type="AlphaFoldDB" id="A0AAN7T7T6"/>
<dbReference type="SUPFAM" id="SSF52540">
    <property type="entry name" value="P-loop containing nucleoside triphosphate hydrolases"/>
    <property type="match status" value="1"/>
</dbReference>
<comment type="caution">
    <text evidence="6">The sequence shown here is derived from an EMBL/GenBank/DDBJ whole genome shotgun (WGS) entry which is preliminary data.</text>
</comment>
<evidence type="ECO:0000256" key="3">
    <source>
        <dbReference type="ARBA" id="ARBA00022840"/>
    </source>
</evidence>
<dbReference type="Gene3D" id="3.40.50.300">
    <property type="entry name" value="P-loop containing nucleotide triphosphate hydrolases"/>
    <property type="match status" value="1"/>
</dbReference>
<feature type="region of interest" description="Disordered" evidence="4">
    <location>
        <begin position="99"/>
        <end position="119"/>
    </location>
</feature>
<evidence type="ECO:0000256" key="4">
    <source>
        <dbReference type="SAM" id="MobiDB-lite"/>
    </source>
</evidence>
<evidence type="ECO:0000313" key="7">
    <source>
        <dbReference type="Proteomes" id="UP001310890"/>
    </source>
</evidence>
<dbReference type="InterPro" id="IPR000641">
    <property type="entry name" value="CbxX/CfxQ"/>
</dbReference>
<dbReference type="Proteomes" id="UP001310890">
    <property type="component" value="Unassembled WGS sequence"/>
</dbReference>
<dbReference type="GO" id="GO:0005524">
    <property type="term" value="F:ATP binding"/>
    <property type="evidence" value="ECO:0007669"/>
    <property type="project" value="UniProtKB-KW"/>
</dbReference>
<dbReference type="InterPro" id="IPR027417">
    <property type="entry name" value="P-loop_NTPase"/>
</dbReference>
<gene>
    <name evidence="6" type="ORF">LTR62_001679</name>
</gene>
<dbReference type="PANTHER" id="PTHR43392:SF2">
    <property type="entry name" value="AAA-TYPE ATPASE FAMILY PROTEIN _ ANKYRIN REPEAT FAMILY PROTEIN"/>
    <property type="match status" value="1"/>
</dbReference>
<evidence type="ECO:0000313" key="6">
    <source>
        <dbReference type="EMBL" id="KAK5107154.1"/>
    </source>
</evidence>
<keyword evidence="3" id="KW-0067">ATP-binding</keyword>
<reference evidence="6" key="1">
    <citation type="submission" date="2023-08" db="EMBL/GenBank/DDBJ databases">
        <title>Black Yeasts Isolated from many extreme environments.</title>
        <authorList>
            <person name="Coleine C."/>
            <person name="Stajich J.E."/>
            <person name="Selbmann L."/>
        </authorList>
    </citation>
    <scope>NUCLEOTIDE SEQUENCE</scope>
    <source>
        <strain evidence="6">CCFEE 5401</strain>
    </source>
</reference>
<evidence type="ECO:0000256" key="2">
    <source>
        <dbReference type="ARBA" id="ARBA00022741"/>
    </source>
</evidence>
<accession>A0AAN7T7T6</accession>
<sequence length="802" mass="88225">MGGFSNATTINGFSLVPSNAGVGASGWDDLQSNLFSSSSDKNSNAFEAITTNEFGSLNFNSLTPLWQLTDDFDLAGLNSTIEQSISQYALQQNVDPTSELNLGLNTGTHQNDLHRRSSDRVAESSNRWFTSLEVDPSSHAISRPESPGPESHQVDVDEAYRMRLSQNLKIKPRQEALPSTEFLGIKIFERLNKAILASGTLIAWARRNKMFDQKSAIPLALTGSEIEVHNAWCRWARKEETIRVVLALNIHDFEMASIFHHDPILRYNSKRFPSASIKALFDSPTASQWATFYQAQNATLDGQMQAPVALFPAASSPTPANFTAYAYLSSLGSQICELRLLENLDQEAKDKFTTVLLTWHQTVSASGTSSTSQSDPLCLLILWHSLLINLHSNLDLLEQALGRDSSPSTTVPVSELVTWASTPDARRCVIHALLAYKLVECIPSGAEPAIHVPQLAFATLLLELFTYVDHSTVDVSETAQGITNKQTLLESEFHDIRSFGYRIQHTLKALINSELPSPHGPGGRHDNDFAGRWKIAILPTEDDLLCTEQPFLRLADIVYETALESPANTHLKSQSRLLREDFLAELRDDLGLAFADSEFRKTTEDASNAYFDTLLAAIGLKDTKNYFLDIKARGDLAVRQDTDIKKVRFGTAFLGNPGTGKTTVARLNGDFLISVRALPVSHSGKTTGPKLANEGMQGCKKTIEHILKDGGGALFVDESYQLASTFNHSGKAVLDFLLAELGNLTCKIVFVLAGYNKQIESFFVHNPGIPSRTPSHIQFADDEDVELLANLVLPWKSSAGDV</sequence>
<dbReference type="GO" id="GO:0016887">
    <property type="term" value="F:ATP hydrolysis activity"/>
    <property type="evidence" value="ECO:0007669"/>
    <property type="project" value="InterPro"/>
</dbReference>
<evidence type="ECO:0000256" key="1">
    <source>
        <dbReference type="ARBA" id="ARBA00010378"/>
    </source>
</evidence>
<dbReference type="PANTHER" id="PTHR43392">
    <property type="entry name" value="AAA-TYPE ATPASE FAMILY PROTEIN / ANKYRIN REPEAT FAMILY PROTEIN"/>
    <property type="match status" value="1"/>
</dbReference>
<dbReference type="Pfam" id="PF00004">
    <property type="entry name" value="AAA"/>
    <property type="match status" value="1"/>
</dbReference>
<feature type="domain" description="ATPase AAA-type core" evidence="5">
    <location>
        <begin position="653"/>
        <end position="756"/>
    </location>
</feature>
<dbReference type="InterPro" id="IPR003959">
    <property type="entry name" value="ATPase_AAA_core"/>
</dbReference>
<dbReference type="EMBL" id="JAVRRL010000137">
    <property type="protein sequence ID" value="KAK5107154.1"/>
    <property type="molecule type" value="Genomic_DNA"/>
</dbReference>
<evidence type="ECO:0000259" key="5">
    <source>
        <dbReference type="Pfam" id="PF00004"/>
    </source>
</evidence>
<protein>
    <recommendedName>
        <fullName evidence="5">ATPase AAA-type core domain-containing protein</fullName>
    </recommendedName>
</protein>
<keyword evidence="2" id="KW-0547">Nucleotide-binding</keyword>
<dbReference type="PRINTS" id="PR00819">
    <property type="entry name" value="CBXCFQXSUPER"/>
</dbReference>
<dbReference type="InterPro" id="IPR050773">
    <property type="entry name" value="CbxX/CfxQ_RuBisCO_ESX"/>
</dbReference>
<name>A0AAN7T7T6_9PEZI</name>
<organism evidence="6 7">
    <name type="scientific">Meristemomyces frigidus</name>
    <dbReference type="NCBI Taxonomy" id="1508187"/>
    <lineage>
        <taxon>Eukaryota</taxon>
        <taxon>Fungi</taxon>
        <taxon>Dikarya</taxon>
        <taxon>Ascomycota</taxon>
        <taxon>Pezizomycotina</taxon>
        <taxon>Dothideomycetes</taxon>
        <taxon>Dothideomycetidae</taxon>
        <taxon>Mycosphaerellales</taxon>
        <taxon>Teratosphaeriaceae</taxon>
        <taxon>Meristemomyces</taxon>
    </lineage>
</organism>